<evidence type="ECO:0000256" key="8">
    <source>
        <dbReference type="ARBA" id="ARBA00022896"/>
    </source>
</evidence>
<dbReference type="AlphaFoldDB" id="A0AAN9TWF1"/>
<dbReference type="EC" id="1.14.11.2" evidence="5"/>
<sequence length="549" mass="63680">MRLFSDWLFLLFWYILKLKWTNAEVYTAIVDLENLLKTEFILMETLQNYIQQQERKLDLLKKQVAIYSIEYEKARADPTEYFANPINAYLLVKRLTADWKYTENLLKNDIYQEMTNNLTDLQDNIKFPTDEDLSGAAVALTRLQDTYNLDTQSIARGELNGVKYSTELSSDDCFELGRQSYFNEDFYHTVLWMREALRKHDTEQNNTNTFKWEILEYLAFSVYMQGNVRLAFKLTEELLSMYPNHERAKGNLEYYRNIIDNEEKSKRKKGEDEELAMIDDEGEIENVASPPQGLTSTERAKYEMLCRKEIELPISITSKLKCRYVNKGKPYLLIAPLKEEEALLDPRIVLYREVMSDAEIETIQTLAKPRLKRATVQNQKTGELEVAHYRISKSAWLKDDDHPVVAAVRRRVEDITSLTVETAEELQVVNYGIGGHYEPHFDFARKDEVNAFKSLGTGNRIATALFYMSDVKQGGATVFPPLNLALWPEKGSAAFWHNLHSSGIGNEQTRHAACPVLTGSKWVSNVWLHERGQEFLRPCDPNDMNRDFS</sequence>
<protein>
    <recommendedName>
        <fullName evidence="5">procollagen-proline 4-dioxygenase</fullName>
        <ecNumber evidence="5">1.14.11.2</ecNumber>
    </recommendedName>
</protein>
<evidence type="ECO:0000256" key="9">
    <source>
        <dbReference type="ARBA" id="ARBA00022964"/>
    </source>
</evidence>
<evidence type="ECO:0000256" key="10">
    <source>
        <dbReference type="ARBA" id="ARBA00023002"/>
    </source>
</evidence>
<dbReference type="GO" id="GO:0031418">
    <property type="term" value="F:L-ascorbic acid binding"/>
    <property type="evidence" value="ECO:0007669"/>
    <property type="project" value="UniProtKB-KW"/>
</dbReference>
<keyword evidence="17" id="KW-1185">Reference proteome</keyword>
<dbReference type="GO" id="GO:0005506">
    <property type="term" value="F:iron ion binding"/>
    <property type="evidence" value="ECO:0007669"/>
    <property type="project" value="InterPro"/>
</dbReference>
<evidence type="ECO:0000256" key="3">
    <source>
        <dbReference type="ARBA" id="ARBA00004319"/>
    </source>
</evidence>
<evidence type="ECO:0000313" key="16">
    <source>
        <dbReference type="EMBL" id="KAK7604060.1"/>
    </source>
</evidence>
<keyword evidence="14" id="KW-0732">Signal</keyword>
<keyword evidence="8" id="KW-0847">Vitamin C</keyword>
<dbReference type="PANTHER" id="PTHR10869:SF244">
    <property type="entry name" value="PROLYL 4-HYDROXYLASE SUBUNIT ALPHA-2"/>
    <property type="match status" value="1"/>
</dbReference>
<dbReference type="Pfam" id="PF08336">
    <property type="entry name" value="P4Ha_N"/>
    <property type="match status" value="1"/>
</dbReference>
<keyword evidence="6" id="KW-0479">Metal-binding</keyword>
<evidence type="ECO:0000256" key="6">
    <source>
        <dbReference type="ARBA" id="ARBA00022723"/>
    </source>
</evidence>
<dbReference type="Gene3D" id="1.25.40.10">
    <property type="entry name" value="Tetratricopeptide repeat domain"/>
    <property type="match status" value="1"/>
</dbReference>
<gene>
    <name evidence="16" type="ORF">V9T40_004333</name>
</gene>
<evidence type="ECO:0000256" key="4">
    <source>
        <dbReference type="ARBA" id="ARBA00006511"/>
    </source>
</evidence>
<dbReference type="InterPro" id="IPR006620">
    <property type="entry name" value="Pro_4_hyd_alph"/>
</dbReference>
<dbReference type="Pfam" id="PF13640">
    <property type="entry name" value="2OG-FeII_Oxy_3"/>
    <property type="match status" value="1"/>
</dbReference>
<evidence type="ECO:0000256" key="14">
    <source>
        <dbReference type="SAM" id="SignalP"/>
    </source>
</evidence>
<dbReference type="FunFam" id="2.60.120.620:FF:000001">
    <property type="entry name" value="Prolyl 4-hydroxylase subunit alpha 2"/>
    <property type="match status" value="1"/>
</dbReference>
<proteinExistence type="inferred from homology"/>
<comment type="function">
    <text evidence="2">Catalyzes the post-translational formation of 4-hydroxyproline in -Xaa-Pro-Gly- sequences in collagens and other proteins.</text>
</comment>
<dbReference type="SMART" id="SM00702">
    <property type="entry name" value="P4Hc"/>
    <property type="match status" value="1"/>
</dbReference>
<evidence type="ECO:0000256" key="13">
    <source>
        <dbReference type="SAM" id="Coils"/>
    </source>
</evidence>
<dbReference type="InterPro" id="IPR044862">
    <property type="entry name" value="Pro_4_hyd_alph_FE2OG_OXY"/>
</dbReference>
<evidence type="ECO:0000256" key="2">
    <source>
        <dbReference type="ARBA" id="ARBA00002035"/>
    </source>
</evidence>
<evidence type="ECO:0000256" key="12">
    <source>
        <dbReference type="ARBA" id="ARBA00023180"/>
    </source>
</evidence>
<dbReference type="FunFam" id="1.25.40.10:FF:000006">
    <property type="entry name" value="Prolyl 4-hydroxylase subunit alpha 2"/>
    <property type="match status" value="1"/>
</dbReference>
<feature type="coiled-coil region" evidence="13">
    <location>
        <begin position="43"/>
        <end position="77"/>
    </location>
</feature>
<feature type="chain" id="PRO_5042823042" description="procollagen-proline 4-dioxygenase" evidence="14">
    <location>
        <begin position="24"/>
        <end position="549"/>
    </location>
</feature>
<dbReference type="PROSITE" id="PS51471">
    <property type="entry name" value="FE2OG_OXY"/>
    <property type="match status" value="1"/>
</dbReference>
<evidence type="ECO:0000256" key="1">
    <source>
        <dbReference type="ARBA" id="ARBA00001961"/>
    </source>
</evidence>
<dbReference type="PANTHER" id="PTHR10869">
    <property type="entry name" value="PROLYL 4-HYDROXYLASE ALPHA SUBUNIT"/>
    <property type="match status" value="1"/>
</dbReference>
<dbReference type="SUPFAM" id="SSF48452">
    <property type="entry name" value="TPR-like"/>
    <property type="match status" value="1"/>
</dbReference>
<keyword evidence="11" id="KW-0408">Iron</keyword>
<keyword evidence="12" id="KW-0325">Glycoprotein</keyword>
<keyword evidence="9" id="KW-0223">Dioxygenase</keyword>
<dbReference type="Pfam" id="PF23558">
    <property type="entry name" value="TPR_P4H"/>
    <property type="match status" value="1"/>
</dbReference>
<keyword evidence="7" id="KW-0256">Endoplasmic reticulum</keyword>
<name>A0AAN9TWF1_9HEMI</name>
<comment type="cofactor">
    <cofactor evidence="1">
        <name>L-ascorbate</name>
        <dbReference type="ChEBI" id="CHEBI:38290"/>
    </cofactor>
</comment>
<comment type="caution">
    <text evidence="16">The sequence shown here is derived from an EMBL/GenBank/DDBJ whole genome shotgun (WGS) entry which is preliminary data.</text>
</comment>
<dbReference type="Gene3D" id="6.10.140.1460">
    <property type="match status" value="1"/>
</dbReference>
<feature type="domain" description="Fe2OG dioxygenase" evidence="15">
    <location>
        <begin position="422"/>
        <end position="530"/>
    </location>
</feature>
<comment type="similarity">
    <text evidence="4">Belongs to the P4HA family.</text>
</comment>
<keyword evidence="10" id="KW-0560">Oxidoreductase</keyword>
<keyword evidence="13" id="KW-0175">Coiled coil</keyword>
<dbReference type="InterPro" id="IPR005123">
    <property type="entry name" value="Oxoglu/Fe-dep_dioxygenase_dom"/>
</dbReference>
<organism evidence="16 17">
    <name type="scientific">Parthenolecanium corni</name>
    <dbReference type="NCBI Taxonomy" id="536013"/>
    <lineage>
        <taxon>Eukaryota</taxon>
        <taxon>Metazoa</taxon>
        <taxon>Ecdysozoa</taxon>
        <taxon>Arthropoda</taxon>
        <taxon>Hexapoda</taxon>
        <taxon>Insecta</taxon>
        <taxon>Pterygota</taxon>
        <taxon>Neoptera</taxon>
        <taxon>Paraneoptera</taxon>
        <taxon>Hemiptera</taxon>
        <taxon>Sternorrhyncha</taxon>
        <taxon>Coccoidea</taxon>
        <taxon>Coccidae</taxon>
        <taxon>Parthenolecanium</taxon>
    </lineage>
</organism>
<dbReference type="GO" id="GO:0004656">
    <property type="term" value="F:procollagen-proline 4-dioxygenase activity"/>
    <property type="evidence" value="ECO:0007669"/>
    <property type="project" value="UniProtKB-EC"/>
</dbReference>
<comment type="subcellular location">
    <subcellularLocation>
        <location evidence="3">Endoplasmic reticulum lumen</location>
    </subcellularLocation>
</comment>
<evidence type="ECO:0000256" key="11">
    <source>
        <dbReference type="ARBA" id="ARBA00023004"/>
    </source>
</evidence>
<feature type="signal peptide" evidence="14">
    <location>
        <begin position="1"/>
        <end position="23"/>
    </location>
</feature>
<accession>A0AAN9TWF1</accession>
<dbReference type="InterPro" id="IPR011990">
    <property type="entry name" value="TPR-like_helical_dom_sf"/>
</dbReference>
<reference evidence="16 17" key="1">
    <citation type="submission" date="2024-03" db="EMBL/GenBank/DDBJ databases">
        <title>Adaptation during the transition from Ophiocordyceps entomopathogen to insect associate is accompanied by gene loss and intensified selection.</title>
        <authorList>
            <person name="Ward C.M."/>
            <person name="Onetto C.A."/>
            <person name="Borneman A.R."/>
        </authorList>
    </citation>
    <scope>NUCLEOTIDE SEQUENCE [LARGE SCALE GENOMIC DNA]</scope>
    <source>
        <strain evidence="16">AWRI1</strain>
        <tissue evidence="16">Single Adult Female</tissue>
    </source>
</reference>
<evidence type="ECO:0000256" key="7">
    <source>
        <dbReference type="ARBA" id="ARBA00022824"/>
    </source>
</evidence>
<dbReference type="InterPro" id="IPR059068">
    <property type="entry name" value="TPR_P4H"/>
</dbReference>
<dbReference type="GO" id="GO:0005788">
    <property type="term" value="C:endoplasmic reticulum lumen"/>
    <property type="evidence" value="ECO:0007669"/>
    <property type="project" value="UniProtKB-SubCell"/>
</dbReference>
<dbReference type="Proteomes" id="UP001367676">
    <property type="component" value="Unassembled WGS sequence"/>
</dbReference>
<dbReference type="Gene3D" id="2.60.120.620">
    <property type="entry name" value="q2cbj1_9rhob like domain"/>
    <property type="match status" value="1"/>
</dbReference>
<dbReference type="EMBL" id="JBBCAQ010000004">
    <property type="protein sequence ID" value="KAK7604060.1"/>
    <property type="molecule type" value="Genomic_DNA"/>
</dbReference>
<evidence type="ECO:0000259" key="15">
    <source>
        <dbReference type="PROSITE" id="PS51471"/>
    </source>
</evidence>
<evidence type="ECO:0000256" key="5">
    <source>
        <dbReference type="ARBA" id="ARBA00012269"/>
    </source>
</evidence>
<dbReference type="InterPro" id="IPR045054">
    <property type="entry name" value="P4HA-like"/>
</dbReference>
<evidence type="ECO:0000313" key="17">
    <source>
        <dbReference type="Proteomes" id="UP001367676"/>
    </source>
</evidence>
<dbReference type="InterPro" id="IPR013547">
    <property type="entry name" value="P4H_N"/>
</dbReference>